<reference evidence="5" key="1">
    <citation type="journal article" date="2024" name="Int. J. Syst. Evol. Microbiol.">
        <title>Polycladomyces zharkentensis sp. nov., a novel thermophilic cellulose- and starch-degrading member of the Bacillota from a geothermal aquifer in Kazakhstan.</title>
        <authorList>
            <person name="Mashzhan A."/>
            <person name="Kistaubayeva A."/>
            <person name="Javier-Lopez R."/>
            <person name="Bissenova U."/>
            <person name="Bissenbay A."/>
            <person name="Birkeland N.K."/>
        </authorList>
    </citation>
    <scope>NUCLEOTIDE SEQUENCE</scope>
    <source>
        <strain evidence="5">ZKZ2T</strain>
    </source>
</reference>
<protein>
    <submittedName>
        <fullName evidence="5">Winged helix-turn-helix transcriptional regulator</fullName>
    </submittedName>
</protein>
<keyword evidence="2" id="KW-0238">DNA-binding</keyword>
<feature type="domain" description="HTH hxlR-type" evidence="4">
    <location>
        <begin position="11"/>
        <end position="110"/>
    </location>
</feature>
<dbReference type="PANTHER" id="PTHR33204">
    <property type="entry name" value="TRANSCRIPTIONAL REGULATOR, MARR FAMILY"/>
    <property type="match status" value="1"/>
</dbReference>
<keyword evidence="6" id="KW-1185">Reference proteome</keyword>
<evidence type="ECO:0000256" key="2">
    <source>
        <dbReference type="ARBA" id="ARBA00023125"/>
    </source>
</evidence>
<comment type="caution">
    <text evidence="5">The sequence shown here is derived from an EMBL/GenBank/DDBJ whole genome shotgun (WGS) entry which is preliminary data.</text>
</comment>
<evidence type="ECO:0000256" key="1">
    <source>
        <dbReference type="ARBA" id="ARBA00023015"/>
    </source>
</evidence>
<organism evidence="5 6">
    <name type="scientific">Polycladomyces zharkentensis</name>
    <dbReference type="NCBI Taxonomy" id="2807616"/>
    <lineage>
        <taxon>Bacteria</taxon>
        <taxon>Bacillati</taxon>
        <taxon>Bacillota</taxon>
        <taxon>Bacilli</taxon>
        <taxon>Bacillales</taxon>
        <taxon>Thermoactinomycetaceae</taxon>
        <taxon>Polycladomyces</taxon>
    </lineage>
</organism>
<dbReference type="RefSeq" id="WP_205492283.1">
    <property type="nucleotide sequence ID" value="NZ_JAFHAP010000002.1"/>
</dbReference>
<evidence type="ECO:0000313" key="5">
    <source>
        <dbReference type="EMBL" id="MBN2908122.1"/>
    </source>
</evidence>
<dbReference type="Pfam" id="PF01638">
    <property type="entry name" value="HxlR"/>
    <property type="match status" value="1"/>
</dbReference>
<keyword evidence="3" id="KW-0804">Transcription</keyword>
<dbReference type="PANTHER" id="PTHR33204:SF29">
    <property type="entry name" value="TRANSCRIPTIONAL REGULATOR"/>
    <property type="match status" value="1"/>
</dbReference>
<dbReference type="InterPro" id="IPR036390">
    <property type="entry name" value="WH_DNA-bd_sf"/>
</dbReference>
<dbReference type="Gene3D" id="1.10.10.10">
    <property type="entry name" value="Winged helix-like DNA-binding domain superfamily/Winged helix DNA-binding domain"/>
    <property type="match status" value="1"/>
</dbReference>
<keyword evidence="1" id="KW-0805">Transcription regulation</keyword>
<dbReference type="SUPFAM" id="SSF46785">
    <property type="entry name" value="Winged helix' DNA-binding domain"/>
    <property type="match status" value="1"/>
</dbReference>
<gene>
    <name evidence="5" type="ORF">JQC72_01110</name>
</gene>
<evidence type="ECO:0000259" key="4">
    <source>
        <dbReference type="PROSITE" id="PS51118"/>
    </source>
</evidence>
<accession>A0ABS2WF12</accession>
<sequence>MHLLEGYEDQCRALTTLETIIGKWKAIILLHLLRGGTKRFSELQKLIPEITKRMLTLQLRDLEEEDIIKRVVYPQVPPKVEYSITDHGRTLEPILEEMHDWGNKHLDHIRNKNAQVHVSDEV</sequence>
<dbReference type="InterPro" id="IPR036388">
    <property type="entry name" value="WH-like_DNA-bd_sf"/>
</dbReference>
<dbReference type="Proteomes" id="UP001177120">
    <property type="component" value="Unassembled WGS sequence"/>
</dbReference>
<name>A0ABS2WF12_9BACL</name>
<evidence type="ECO:0000256" key="3">
    <source>
        <dbReference type="ARBA" id="ARBA00023163"/>
    </source>
</evidence>
<dbReference type="PROSITE" id="PS51118">
    <property type="entry name" value="HTH_HXLR"/>
    <property type="match status" value="1"/>
</dbReference>
<proteinExistence type="predicted"/>
<dbReference type="InterPro" id="IPR002577">
    <property type="entry name" value="HTH_HxlR"/>
</dbReference>
<evidence type="ECO:0000313" key="6">
    <source>
        <dbReference type="Proteomes" id="UP001177120"/>
    </source>
</evidence>
<dbReference type="EMBL" id="JAFHAP010000002">
    <property type="protein sequence ID" value="MBN2908122.1"/>
    <property type="molecule type" value="Genomic_DNA"/>
</dbReference>